<feature type="transmembrane region" description="Helical" evidence="6">
    <location>
        <begin position="72"/>
        <end position="97"/>
    </location>
</feature>
<evidence type="ECO:0000313" key="8">
    <source>
        <dbReference type="Proteomes" id="UP001197974"/>
    </source>
</evidence>
<evidence type="ECO:0000256" key="2">
    <source>
        <dbReference type="ARBA" id="ARBA00022448"/>
    </source>
</evidence>
<feature type="transmembrane region" description="Helical" evidence="6">
    <location>
        <begin position="38"/>
        <end position="60"/>
    </location>
</feature>
<evidence type="ECO:0000256" key="3">
    <source>
        <dbReference type="ARBA" id="ARBA00022692"/>
    </source>
</evidence>
<accession>A0ABY9JZ29</accession>
<evidence type="ECO:0000256" key="4">
    <source>
        <dbReference type="ARBA" id="ARBA00022989"/>
    </source>
</evidence>
<dbReference type="PANTHER" id="PTHR11101:SF80">
    <property type="entry name" value="PHOSPHATE TRANSPORTER"/>
    <property type="match status" value="1"/>
</dbReference>
<dbReference type="Proteomes" id="UP001197974">
    <property type="component" value="Chromosome"/>
</dbReference>
<dbReference type="PANTHER" id="PTHR11101">
    <property type="entry name" value="PHOSPHATE TRANSPORTER"/>
    <property type="match status" value="1"/>
</dbReference>
<evidence type="ECO:0000256" key="6">
    <source>
        <dbReference type="SAM" id="Phobius"/>
    </source>
</evidence>
<keyword evidence="4 6" id="KW-1133">Transmembrane helix</keyword>
<keyword evidence="2" id="KW-0813">Transport</keyword>
<gene>
    <name evidence="7" type="ORF">LC087_05415</name>
</gene>
<dbReference type="InterPro" id="IPR001204">
    <property type="entry name" value="Phos_transporter"/>
</dbReference>
<proteinExistence type="predicted"/>
<sequence>MEWIAIIISCFFALNIGASGAAASMGVAYGSKAINRNIHALFICAIAIYLGATIGGGEVIRTIGEGLIDPQFLTIKIVIVILLSATMSLFIANLLGIPPIDK</sequence>
<protein>
    <submittedName>
        <fullName evidence="7">Inorganic phosphate transporter</fullName>
    </submittedName>
</protein>
<evidence type="ECO:0000256" key="1">
    <source>
        <dbReference type="ARBA" id="ARBA00004141"/>
    </source>
</evidence>
<keyword evidence="5 6" id="KW-0472">Membrane</keyword>
<keyword evidence="3 6" id="KW-0812">Transmembrane</keyword>
<organism evidence="7 8">
    <name type="scientific">Bacillus carboniphilus</name>
    <dbReference type="NCBI Taxonomy" id="86663"/>
    <lineage>
        <taxon>Bacteria</taxon>
        <taxon>Bacillati</taxon>
        <taxon>Bacillota</taxon>
        <taxon>Bacilli</taxon>
        <taxon>Bacillales</taxon>
        <taxon>Bacillaceae</taxon>
        <taxon>Bacillus</taxon>
    </lineage>
</organism>
<evidence type="ECO:0000313" key="7">
    <source>
        <dbReference type="EMBL" id="WLR43593.1"/>
    </source>
</evidence>
<reference evidence="7 8" key="1">
    <citation type="submission" date="2023-06" db="EMBL/GenBank/DDBJ databases">
        <title>Five Gram-positive bacteria isolated from mangrove sediments in Shenzhen, Guangdong, China.</title>
        <authorList>
            <person name="Yu S."/>
            <person name="Zheng W."/>
            <person name="Huang Y."/>
        </authorList>
    </citation>
    <scope>NUCLEOTIDE SEQUENCE [LARGE SCALE GENOMIC DNA]</scope>
    <source>
        <strain evidence="7 8">SaN35-3</strain>
    </source>
</reference>
<dbReference type="Pfam" id="PF01384">
    <property type="entry name" value="PHO4"/>
    <property type="match status" value="1"/>
</dbReference>
<comment type="subcellular location">
    <subcellularLocation>
        <location evidence="1">Membrane</location>
        <topology evidence="1">Multi-pass membrane protein</topology>
    </subcellularLocation>
</comment>
<dbReference type="EMBL" id="CP129013">
    <property type="protein sequence ID" value="WLR43593.1"/>
    <property type="molecule type" value="Genomic_DNA"/>
</dbReference>
<keyword evidence="8" id="KW-1185">Reference proteome</keyword>
<evidence type="ECO:0000256" key="5">
    <source>
        <dbReference type="ARBA" id="ARBA00023136"/>
    </source>
</evidence>
<name>A0ABY9JZ29_9BACI</name>
<dbReference type="RefSeq" id="WP_306020260.1">
    <property type="nucleotide sequence ID" value="NZ_CP129013.1"/>
</dbReference>